<reference evidence="1" key="1">
    <citation type="journal article" date="2015" name="Nature">
        <title>Complex archaea that bridge the gap between prokaryotes and eukaryotes.</title>
        <authorList>
            <person name="Spang A."/>
            <person name="Saw J.H."/>
            <person name="Jorgensen S.L."/>
            <person name="Zaremba-Niedzwiedzka K."/>
            <person name="Martijn J."/>
            <person name="Lind A.E."/>
            <person name="van Eijk R."/>
            <person name="Schleper C."/>
            <person name="Guy L."/>
            <person name="Ettema T.J."/>
        </authorList>
    </citation>
    <scope>NUCLEOTIDE SEQUENCE</scope>
</reference>
<dbReference type="AlphaFoldDB" id="A0A0F9HVX8"/>
<dbReference type="EMBL" id="LAZR01013952">
    <property type="protein sequence ID" value="KKM19591.1"/>
    <property type="molecule type" value="Genomic_DNA"/>
</dbReference>
<comment type="caution">
    <text evidence="1">The sequence shown here is derived from an EMBL/GenBank/DDBJ whole genome shotgun (WGS) entry which is preliminary data.</text>
</comment>
<gene>
    <name evidence="1" type="ORF">LCGC14_1654070</name>
</gene>
<accession>A0A0F9HVX8</accession>
<evidence type="ECO:0000313" key="1">
    <source>
        <dbReference type="EMBL" id="KKM19591.1"/>
    </source>
</evidence>
<proteinExistence type="predicted"/>
<organism evidence="1">
    <name type="scientific">marine sediment metagenome</name>
    <dbReference type="NCBI Taxonomy" id="412755"/>
    <lineage>
        <taxon>unclassified sequences</taxon>
        <taxon>metagenomes</taxon>
        <taxon>ecological metagenomes</taxon>
    </lineage>
</organism>
<name>A0A0F9HVX8_9ZZZZ</name>
<protein>
    <submittedName>
        <fullName evidence="1">Uncharacterized protein</fullName>
    </submittedName>
</protein>
<sequence>MKSIDPPEYMRLKNNYNWIDNNNQLVIKPIQHSSKLLCLLLKWS</sequence>